<name>A0A1C0A962_9FIRM</name>
<accession>A0A1C0A962</accession>
<evidence type="ECO:0000256" key="1">
    <source>
        <dbReference type="SAM" id="Coils"/>
    </source>
</evidence>
<reference evidence="3 4" key="2">
    <citation type="submission" date="2016-08" db="EMBL/GenBank/DDBJ databases">
        <title>Orenia metallireducens sp. nov. strain Z6, a Novel Metal-reducing Firmicute from the Deep Subsurface.</title>
        <authorList>
            <person name="Maxim B.I."/>
            <person name="Kenneth K."/>
            <person name="Flynn T.M."/>
            <person name="Oloughlin E.J."/>
            <person name="Locke R.A."/>
            <person name="Weber J.R."/>
            <person name="Egan S.M."/>
            <person name="Mackie R.I."/>
            <person name="Cann I.K."/>
        </authorList>
    </citation>
    <scope>NUCLEOTIDE SEQUENCE [LARGE SCALE GENOMIC DNA]</scope>
    <source>
        <strain evidence="3 4">Z6</strain>
    </source>
</reference>
<sequence>MQDNNEKKEKIKFEKIFEYHSKAAKNIDFFNFDWRDLSSGEKALLNIYSRFYSLVDHNLEDNLIILIDEGELYLHPQWQKRFIYDLIEILPEIYPNKYIHIILTSHSPFVASDLPSSNIIFLKKDEKGRCKVVDGLEENNRTFGANIHTLFSDSFFMKDGLMGDFAKHKINELIKLLLGDTKKIKEKKDYIQSSINIIGEPVIRTKLLNMLKEKLEVDLISLDERIANLERELDELKRKKAND</sequence>
<dbReference type="GO" id="GO:0005524">
    <property type="term" value="F:ATP binding"/>
    <property type="evidence" value="ECO:0007669"/>
    <property type="project" value="InterPro"/>
</dbReference>
<comment type="caution">
    <text evidence="3">The sequence shown here is derived from an EMBL/GenBank/DDBJ whole genome shotgun (WGS) entry which is preliminary data.</text>
</comment>
<keyword evidence="4" id="KW-1185">Reference proteome</keyword>
<dbReference type="EMBL" id="LWDV01000009">
    <property type="protein sequence ID" value="OCL26754.1"/>
    <property type="molecule type" value="Genomic_DNA"/>
</dbReference>
<proteinExistence type="predicted"/>
<evidence type="ECO:0000313" key="3">
    <source>
        <dbReference type="EMBL" id="OCL26754.1"/>
    </source>
</evidence>
<gene>
    <name evidence="3" type="ORF">U472_10795</name>
</gene>
<organism evidence="3 4">
    <name type="scientific">Orenia metallireducens</name>
    <dbReference type="NCBI Taxonomy" id="1413210"/>
    <lineage>
        <taxon>Bacteria</taxon>
        <taxon>Bacillati</taxon>
        <taxon>Bacillota</taxon>
        <taxon>Clostridia</taxon>
        <taxon>Halanaerobiales</taxon>
        <taxon>Halobacteroidaceae</taxon>
        <taxon>Orenia</taxon>
    </lineage>
</organism>
<feature type="coiled-coil region" evidence="1">
    <location>
        <begin position="212"/>
        <end position="242"/>
    </location>
</feature>
<dbReference type="InterPro" id="IPR027417">
    <property type="entry name" value="P-loop_NTPase"/>
</dbReference>
<dbReference type="InterPro" id="IPR003959">
    <property type="entry name" value="ATPase_AAA_core"/>
</dbReference>
<evidence type="ECO:0000313" key="4">
    <source>
        <dbReference type="Proteomes" id="UP000093514"/>
    </source>
</evidence>
<protein>
    <recommendedName>
        <fullName evidence="2">ATPase AAA-type core domain-containing protein</fullName>
    </recommendedName>
</protein>
<dbReference type="PANTHER" id="PTHR43581">
    <property type="entry name" value="ATP/GTP PHOSPHATASE"/>
    <property type="match status" value="1"/>
</dbReference>
<dbReference type="InterPro" id="IPR051396">
    <property type="entry name" value="Bact_Antivir_Def_Nuclease"/>
</dbReference>
<evidence type="ECO:0000259" key="2">
    <source>
        <dbReference type="Pfam" id="PF13304"/>
    </source>
</evidence>
<dbReference type="AlphaFoldDB" id="A0A1C0A962"/>
<dbReference type="Pfam" id="PF13304">
    <property type="entry name" value="AAA_21"/>
    <property type="match status" value="1"/>
</dbReference>
<reference evidence="4" key="1">
    <citation type="submission" date="2016-07" db="EMBL/GenBank/DDBJ databases">
        <authorList>
            <person name="Florea S."/>
            <person name="Webb J.S."/>
            <person name="Jaromczyk J."/>
            <person name="Schardl C.L."/>
        </authorList>
    </citation>
    <scope>NUCLEOTIDE SEQUENCE [LARGE SCALE GENOMIC DNA]</scope>
    <source>
        <strain evidence="4">Z6</strain>
    </source>
</reference>
<dbReference type="PANTHER" id="PTHR43581:SF2">
    <property type="entry name" value="EXCINUCLEASE ATPASE SUBUNIT"/>
    <property type="match status" value="1"/>
</dbReference>
<keyword evidence="1" id="KW-0175">Coiled coil</keyword>
<dbReference type="GO" id="GO:0016887">
    <property type="term" value="F:ATP hydrolysis activity"/>
    <property type="evidence" value="ECO:0007669"/>
    <property type="project" value="InterPro"/>
</dbReference>
<dbReference type="SUPFAM" id="SSF52540">
    <property type="entry name" value="P-loop containing nucleoside triphosphate hydrolases"/>
    <property type="match status" value="1"/>
</dbReference>
<feature type="domain" description="ATPase AAA-type core" evidence="2">
    <location>
        <begin position="30"/>
        <end position="110"/>
    </location>
</feature>
<dbReference type="Proteomes" id="UP000093514">
    <property type="component" value="Unassembled WGS sequence"/>
</dbReference>
<dbReference type="Gene3D" id="3.40.50.300">
    <property type="entry name" value="P-loop containing nucleotide triphosphate hydrolases"/>
    <property type="match status" value="1"/>
</dbReference>